<accession>A0A812RJX0</accession>
<keyword evidence="2" id="KW-1185">Reference proteome</keyword>
<dbReference type="Gene3D" id="3.40.50.300">
    <property type="entry name" value="P-loop containing nucleotide triphosphate hydrolases"/>
    <property type="match status" value="1"/>
</dbReference>
<evidence type="ECO:0000313" key="2">
    <source>
        <dbReference type="Proteomes" id="UP000649617"/>
    </source>
</evidence>
<proteinExistence type="predicted"/>
<reference evidence="1" key="1">
    <citation type="submission" date="2021-02" db="EMBL/GenBank/DDBJ databases">
        <authorList>
            <person name="Dougan E. K."/>
            <person name="Rhodes N."/>
            <person name="Thang M."/>
            <person name="Chan C."/>
        </authorList>
    </citation>
    <scope>NUCLEOTIDE SEQUENCE</scope>
</reference>
<dbReference type="Proteomes" id="UP000649617">
    <property type="component" value="Unassembled WGS sequence"/>
</dbReference>
<sequence length="61" mass="7106">MQFMRDPRNVMLCVEQCGDAATMSTLGKCREIDPKFQRTILVRTKLDEYYTDLTWLAECAV</sequence>
<dbReference type="OrthoDB" id="5061070at2759"/>
<dbReference type="InterPro" id="IPR027417">
    <property type="entry name" value="P-loop_NTPase"/>
</dbReference>
<protein>
    <submittedName>
        <fullName evidence="1">DRP5A protein</fullName>
    </submittedName>
</protein>
<name>A0A812RJX0_SYMPI</name>
<comment type="caution">
    <text evidence="1">The sequence shown here is derived from an EMBL/GenBank/DDBJ whole genome shotgun (WGS) entry which is preliminary data.</text>
</comment>
<organism evidence="1 2">
    <name type="scientific">Symbiodinium pilosum</name>
    <name type="common">Dinoflagellate</name>
    <dbReference type="NCBI Taxonomy" id="2952"/>
    <lineage>
        <taxon>Eukaryota</taxon>
        <taxon>Sar</taxon>
        <taxon>Alveolata</taxon>
        <taxon>Dinophyceae</taxon>
        <taxon>Suessiales</taxon>
        <taxon>Symbiodiniaceae</taxon>
        <taxon>Symbiodinium</taxon>
    </lineage>
</organism>
<evidence type="ECO:0000313" key="1">
    <source>
        <dbReference type="EMBL" id="CAE7442401.1"/>
    </source>
</evidence>
<gene>
    <name evidence="1" type="primary">DRP5A</name>
    <name evidence="1" type="ORF">SPIL2461_LOCUS10762</name>
</gene>
<dbReference type="AlphaFoldDB" id="A0A812RJX0"/>
<dbReference type="EMBL" id="CAJNIZ010020571">
    <property type="protein sequence ID" value="CAE7442401.1"/>
    <property type="molecule type" value="Genomic_DNA"/>
</dbReference>